<evidence type="ECO:0008006" key="11">
    <source>
        <dbReference type="Google" id="ProtNLM"/>
    </source>
</evidence>
<dbReference type="PANTHER" id="PTHR23063:SF52">
    <property type="entry name" value="LYSOPHOSPHATIDYLCHOLINE ACYLTRANSFERASE"/>
    <property type="match status" value="1"/>
</dbReference>
<evidence type="ECO:0000256" key="2">
    <source>
        <dbReference type="ARBA" id="ARBA00022692"/>
    </source>
</evidence>
<evidence type="ECO:0000313" key="10">
    <source>
        <dbReference type="Proteomes" id="UP000650467"/>
    </source>
</evidence>
<keyword evidence="4" id="KW-0443">Lipid metabolism</keyword>
<organism evidence="9 10">
    <name type="scientific">Chlamydomonas incerta</name>
    <dbReference type="NCBI Taxonomy" id="51695"/>
    <lineage>
        <taxon>Eukaryota</taxon>
        <taxon>Viridiplantae</taxon>
        <taxon>Chlorophyta</taxon>
        <taxon>core chlorophytes</taxon>
        <taxon>Chlorophyceae</taxon>
        <taxon>CS clade</taxon>
        <taxon>Chlamydomonadales</taxon>
        <taxon>Chlamydomonadaceae</taxon>
        <taxon>Chlamydomonas</taxon>
    </lineage>
</organism>
<keyword evidence="3 8" id="KW-1133">Transmembrane helix</keyword>
<accession>A0A835T9U0</accession>
<evidence type="ECO:0000256" key="5">
    <source>
        <dbReference type="ARBA" id="ARBA00023136"/>
    </source>
</evidence>
<dbReference type="PANTHER" id="PTHR23063">
    <property type="entry name" value="PHOSPHOLIPID ACYLTRANSFERASE"/>
    <property type="match status" value="1"/>
</dbReference>
<evidence type="ECO:0000256" key="8">
    <source>
        <dbReference type="SAM" id="Phobius"/>
    </source>
</evidence>
<dbReference type="SUPFAM" id="SSF69593">
    <property type="entry name" value="Glycerol-3-phosphate (1)-acyltransferase"/>
    <property type="match status" value="1"/>
</dbReference>
<comment type="caution">
    <text evidence="9">The sequence shown here is derived from an EMBL/GenBank/DDBJ whole genome shotgun (WGS) entry which is preliminary data.</text>
</comment>
<feature type="region of interest" description="Disordered" evidence="7">
    <location>
        <begin position="202"/>
        <end position="314"/>
    </location>
</feature>
<sequence length="407" mass="42518">MEQSYSDTDDSKPSTSCRTGSLEEVSRALFHTAHLEDLSPALALYLPVGFALAAIRSALWIAGIALDKPWFRNQAVVDGYLKLLGVTVTWVHPERIPAGRHLLVSNHCTVGDLMMLFSHPSLPRRYTHLITSALPPRVTACKHLPVLLRPASPAMYDQLAAAAAGDEDVDASPVHLFPEGGMTNGRGMLRFSRGFTRIINMSGGGSSSSKGGSSSSLESGGGSGGSSCSSSMEDGGQQHHHQPVHEQQPHAASAHAAHANNHTNANAISSSSSSSSSSHAGAATSIKLPPGTGSSSTTTTNAATATTTNAAPTPMPVVPVALRARTLPGVNTHTLTSSFAANLFWMGFSPATELHATVLPPMSPAPGESRAAFVNRVQEAIAEELGVDVYDLTIQQKRQLAARRGGG</sequence>
<evidence type="ECO:0000256" key="3">
    <source>
        <dbReference type="ARBA" id="ARBA00022989"/>
    </source>
</evidence>
<evidence type="ECO:0000256" key="1">
    <source>
        <dbReference type="ARBA" id="ARBA00022679"/>
    </source>
</evidence>
<feature type="transmembrane region" description="Helical" evidence="8">
    <location>
        <begin position="44"/>
        <end position="66"/>
    </location>
</feature>
<reference evidence="9" key="1">
    <citation type="journal article" date="2020" name="bioRxiv">
        <title>Comparative genomics of Chlamydomonas.</title>
        <authorList>
            <person name="Craig R.J."/>
            <person name="Hasan A.R."/>
            <person name="Ness R.W."/>
            <person name="Keightley P.D."/>
        </authorList>
    </citation>
    <scope>NUCLEOTIDE SEQUENCE</scope>
    <source>
        <strain evidence="9">SAG 7.73</strain>
    </source>
</reference>
<evidence type="ECO:0000313" key="9">
    <source>
        <dbReference type="EMBL" id="KAG2434165.1"/>
    </source>
</evidence>
<keyword evidence="2 8" id="KW-0812">Transmembrane</keyword>
<keyword evidence="6" id="KW-0012">Acyltransferase</keyword>
<dbReference type="OrthoDB" id="1854593at2759"/>
<dbReference type="GO" id="GO:0016746">
    <property type="term" value="F:acyltransferase activity"/>
    <property type="evidence" value="ECO:0007669"/>
    <property type="project" value="UniProtKB-KW"/>
</dbReference>
<name>A0A835T9U0_CHLIN</name>
<gene>
    <name evidence="9" type="ORF">HXX76_007892</name>
</gene>
<dbReference type="AlphaFoldDB" id="A0A835T9U0"/>
<feature type="compositionally biased region" description="Low complexity" evidence="7">
    <location>
        <begin position="249"/>
        <end position="312"/>
    </location>
</feature>
<protein>
    <recommendedName>
        <fullName evidence="11">Phospholipid/glycerol acyltransferase domain-containing protein</fullName>
    </recommendedName>
</protein>
<keyword evidence="5 8" id="KW-0472">Membrane</keyword>
<evidence type="ECO:0000256" key="6">
    <source>
        <dbReference type="ARBA" id="ARBA00023315"/>
    </source>
</evidence>
<feature type="compositionally biased region" description="Low complexity" evidence="7">
    <location>
        <begin position="207"/>
        <end position="218"/>
    </location>
</feature>
<proteinExistence type="predicted"/>
<dbReference type="GO" id="GO:0006629">
    <property type="term" value="P:lipid metabolic process"/>
    <property type="evidence" value="ECO:0007669"/>
    <property type="project" value="UniProtKB-KW"/>
</dbReference>
<keyword evidence="1" id="KW-0808">Transferase</keyword>
<evidence type="ECO:0000256" key="7">
    <source>
        <dbReference type="SAM" id="MobiDB-lite"/>
    </source>
</evidence>
<keyword evidence="10" id="KW-1185">Reference proteome</keyword>
<dbReference type="EMBL" id="JAEHOC010000017">
    <property type="protein sequence ID" value="KAG2434165.1"/>
    <property type="molecule type" value="Genomic_DNA"/>
</dbReference>
<dbReference type="Proteomes" id="UP000650467">
    <property type="component" value="Unassembled WGS sequence"/>
</dbReference>
<evidence type="ECO:0000256" key="4">
    <source>
        <dbReference type="ARBA" id="ARBA00023098"/>
    </source>
</evidence>